<dbReference type="AlphaFoldDB" id="A0AAN8AMT2"/>
<evidence type="ECO:0000313" key="3">
    <source>
        <dbReference type="Proteomes" id="UP001346869"/>
    </source>
</evidence>
<reference evidence="2 3" key="2">
    <citation type="journal article" date="2023" name="Mol. Biol. Evol.">
        <title>Genomics of Secondarily Temperate Adaptation in the Only Non-Antarctic Icefish.</title>
        <authorList>
            <person name="Rivera-Colon A.G."/>
            <person name="Rayamajhi N."/>
            <person name="Minhas B.F."/>
            <person name="Madrigal G."/>
            <person name="Bilyk K.T."/>
            <person name="Yoon V."/>
            <person name="Hune M."/>
            <person name="Gregory S."/>
            <person name="Cheng C.H.C."/>
            <person name="Catchen J.M."/>
        </authorList>
    </citation>
    <scope>NUCLEOTIDE SEQUENCE [LARGE SCALE GENOMIC DNA]</scope>
    <source>
        <strain evidence="2">JMC-PN-2008</strain>
    </source>
</reference>
<feature type="signal peptide" evidence="1">
    <location>
        <begin position="1"/>
        <end position="16"/>
    </location>
</feature>
<dbReference type="Proteomes" id="UP001346869">
    <property type="component" value="Unassembled WGS sequence"/>
</dbReference>
<keyword evidence="3" id="KW-1185">Reference proteome</keyword>
<feature type="chain" id="PRO_5042855817" evidence="1">
    <location>
        <begin position="17"/>
        <end position="73"/>
    </location>
</feature>
<accession>A0AAN8AMT2</accession>
<proteinExistence type="predicted"/>
<gene>
    <name evidence="2" type="ORF">PBY51_017467</name>
</gene>
<reference evidence="2 3" key="1">
    <citation type="journal article" date="2023" name="Genes (Basel)">
        <title>Chromosome-Level Genome Assembly and Circadian Gene Repertoire of the Patagonia Blennie Eleginops maclovinus-The Closest Ancestral Proxy of Antarctic Cryonotothenioids.</title>
        <authorList>
            <person name="Cheng C.C."/>
            <person name="Rivera-Colon A.G."/>
            <person name="Minhas B.F."/>
            <person name="Wilson L."/>
            <person name="Rayamajhi N."/>
            <person name="Vargas-Chacoff L."/>
            <person name="Catchen J.M."/>
        </authorList>
    </citation>
    <scope>NUCLEOTIDE SEQUENCE [LARGE SCALE GENOMIC DNA]</scope>
    <source>
        <strain evidence="2">JMC-PN-2008</strain>
    </source>
</reference>
<evidence type="ECO:0000313" key="2">
    <source>
        <dbReference type="EMBL" id="KAK5862034.1"/>
    </source>
</evidence>
<keyword evidence="1" id="KW-0732">Signal</keyword>
<evidence type="ECO:0000256" key="1">
    <source>
        <dbReference type="SAM" id="SignalP"/>
    </source>
</evidence>
<protein>
    <submittedName>
        <fullName evidence="2">Uncharacterized protein</fullName>
    </submittedName>
</protein>
<comment type="caution">
    <text evidence="2">The sequence shown here is derived from an EMBL/GenBank/DDBJ whole genome shotgun (WGS) entry which is preliminary data.</text>
</comment>
<sequence>MACCITPLFLARFLNSCVPTLSTISSFWENGSLKQQSVGERTDILKFKDLDSMWISMEEPVNDTLLVTGKMRM</sequence>
<dbReference type="EMBL" id="JAUZQC010000012">
    <property type="protein sequence ID" value="KAK5862034.1"/>
    <property type="molecule type" value="Genomic_DNA"/>
</dbReference>
<organism evidence="2 3">
    <name type="scientific">Eleginops maclovinus</name>
    <name type="common">Patagonian blennie</name>
    <name type="synonym">Eleginus maclovinus</name>
    <dbReference type="NCBI Taxonomy" id="56733"/>
    <lineage>
        <taxon>Eukaryota</taxon>
        <taxon>Metazoa</taxon>
        <taxon>Chordata</taxon>
        <taxon>Craniata</taxon>
        <taxon>Vertebrata</taxon>
        <taxon>Euteleostomi</taxon>
        <taxon>Actinopterygii</taxon>
        <taxon>Neopterygii</taxon>
        <taxon>Teleostei</taxon>
        <taxon>Neoteleostei</taxon>
        <taxon>Acanthomorphata</taxon>
        <taxon>Eupercaria</taxon>
        <taxon>Perciformes</taxon>
        <taxon>Notothenioidei</taxon>
        <taxon>Eleginopidae</taxon>
        <taxon>Eleginops</taxon>
    </lineage>
</organism>
<name>A0AAN8AMT2_ELEMC</name>